<protein>
    <submittedName>
        <fullName evidence="1">Uncharacterized protein</fullName>
    </submittedName>
</protein>
<sequence length="88" mass="9607">MNASLYDLRPSSNRIGVTAGRCFNPLISPSIFCTPFLLLNGDTNLVASLEGEKDRRNFDAVDIFGDFLLKLVCLVGERETTGGLLILT</sequence>
<comment type="caution">
    <text evidence="1">The sequence shown here is derived from an EMBL/GenBank/DDBJ whole genome shotgun (WGS) entry which is preliminary data.</text>
</comment>
<dbReference type="AlphaFoldDB" id="A0AAW0KVN5"/>
<evidence type="ECO:0000313" key="2">
    <source>
        <dbReference type="Proteomes" id="UP000237347"/>
    </source>
</evidence>
<name>A0AAW0KVN5_QUESU</name>
<organism evidence="1 2">
    <name type="scientific">Quercus suber</name>
    <name type="common">Cork oak</name>
    <dbReference type="NCBI Taxonomy" id="58331"/>
    <lineage>
        <taxon>Eukaryota</taxon>
        <taxon>Viridiplantae</taxon>
        <taxon>Streptophyta</taxon>
        <taxon>Embryophyta</taxon>
        <taxon>Tracheophyta</taxon>
        <taxon>Spermatophyta</taxon>
        <taxon>Magnoliopsida</taxon>
        <taxon>eudicotyledons</taxon>
        <taxon>Gunneridae</taxon>
        <taxon>Pentapetalae</taxon>
        <taxon>rosids</taxon>
        <taxon>fabids</taxon>
        <taxon>Fagales</taxon>
        <taxon>Fagaceae</taxon>
        <taxon>Quercus</taxon>
    </lineage>
</organism>
<proteinExistence type="predicted"/>
<dbReference type="EMBL" id="PKMF04000221">
    <property type="protein sequence ID" value="KAK7842443.1"/>
    <property type="molecule type" value="Genomic_DNA"/>
</dbReference>
<gene>
    <name evidence="1" type="ORF">CFP56_013959</name>
</gene>
<dbReference type="Proteomes" id="UP000237347">
    <property type="component" value="Unassembled WGS sequence"/>
</dbReference>
<keyword evidence="2" id="KW-1185">Reference proteome</keyword>
<reference evidence="1 2" key="1">
    <citation type="journal article" date="2018" name="Sci. Data">
        <title>The draft genome sequence of cork oak.</title>
        <authorList>
            <person name="Ramos A.M."/>
            <person name="Usie A."/>
            <person name="Barbosa P."/>
            <person name="Barros P.M."/>
            <person name="Capote T."/>
            <person name="Chaves I."/>
            <person name="Simoes F."/>
            <person name="Abreu I."/>
            <person name="Carrasquinho I."/>
            <person name="Faro C."/>
            <person name="Guimaraes J.B."/>
            <person name="Mendonca D."/>
            <person name="Nobrega F."/>
            <person name="Rodrigues L."/>
            <person name="Saibo N.J.M."/>
            <person name="Varela M.C."/>
            <person name="Egas C."/>
            <person name="Matos J."/>
            <person name="Miguel C.M."/>
            <person name="Oliveira M.M."/>
            <person name="Ricardo C.P."/>
            <person name="Goncalves S."/>
        </authorList>
    </citation>
    <scope>NUCLEOTIDE SEQUENCE [LARGE SCALE GENOMIC DNA]</scope>
    <source>
        <strain evidence="2">cv. HL8</strain>
    </source>
</reference>
<accession>A0AAW0KVN5</accession>
<evidence type="ECO:0000313" key="1">
    <source>
        <dbReference type="EMBL" id="KAK7842443.1"/>
    </source>
</evidence>